<evidence type="ECO:0000259" key="1">
    <source>
        <dbReference type="Pfam" id="PF09350"/>
    </source>
</evidence>
<gene>
    <name evidence="2" type="ORF">SAMN05216243_2849</name>
</gene>
<protein>
    <recommendedName>
        <fullName evidence="1">DnaJ homologue subfamily C member 28 conserved domain-containing protein</fullName>
    </recommendedName>
</protein>
<evidence type="ECO:0000313" key="3">
    <source>
        <dbReference type="Proteomes" id="UP000198694"/>
    </source>
</evidence>
<dbReference type="EMBL" id="FNFL01000005">
    <property type="protein sequence ID" value="SDK35315.1"/>
    <property type="molecule type" value="Genomic_DNA"/>
</dbReference>
<accession>A0A1G9B8X3</accession>
<keyword evidence="3" id="KW-1185">Reference proteome</keyword>
<dbReference type="PANTHER" id="PTHR39158:SF1">
    <property type="entry name" value="DNAJ HOMOLOG SUBFAMILY C MEMBER 28"/>
    <property type="match status" value="1"/>
</dbReference>
<dbReference type="RefSeq" id="WP_093215497.1">
    <property type="nucleotide sequence ID" value="NZ_FNFL01000005.1"/>
</dbReference>
<evidence type="ECO:0000313" key="2">
    <source>
        <dbReference type="EMBL" id="SDK35315.1"/>
    </source>
</evidence>
<dbReference type="InterPro" id="IPR018961">
    <property type="entry name" value="DnaJ_homolog_subfam-C_membr-28"/>
</dbReference>
<dbReference type="Pfam" id="PF09350">
    <property type="entry name" value="DJC28_CD"/>
    <property type="match status" value="1"/>
</dbReference>
<proteinExistence type="predicted"/>
<dbReference type="PANTHER" id="PTHR39158">
    <property type="entry name" value="OS08G0560600 PROTEIN"/>
    <property type="match status" value="1"/>
</dbReference>
<dbReference type="Proteomes" id="UP000198694">
    <property type="component" value="Unassembled WGS sequence"/>
</dbReference>
<dbReference type="OrthoDB" id="9798476at2"/>
<sequence>MDFASRMAEEKIQEAIRKGDLDNLPGRGKRLHLEDLSAIPEDMRTSYLLMKNSGYLPEEVRLKKELLSLQQMIDLSEDPDQKAEYQNKLSQKEIQLKLMLEKQNVQKTNSFHKYSSKIYNRFGIRR</sequence>
<dbReference type="STRING" id="407036.SAMN05216243_2849"/>
<organism evidence="2 3">
    <name type="scientific">Sediminibacillus albus</name>
    <dbReference type="NCBI Taxonomy" id="407036"/>
    <lineage>
        <taxon>Bacteria</taxon>
        <taxon>Bacillati</taxon>
        <taxon>Bacillota</taxon>
        <taxon>Bacilli</taxon>
        <taxon>Bacillales</taxon>
        <taxon>Bacillaceae</taxon>
        <taxon>Sediminibacillus</taxon>
    </lineage>
</organism>
<feature type="domain" description="DnaJ homologue subfamily C member 28 conserved" evidence="1">
    <location>
        <begin position="7"/>
        <end position="73"/>
    </location>
</feature>
<dbReference type="AlphaFoldDB" id="A0A1G9B8X3"/>
<dbReference type="InterPro" id="IPR052573">
    <property type="entry name" value="DnaJ_C_subfamily_28"/>
</dbReference>
<reference evidence="2 3" key="1">
    <citation type="submission" date="2016-10" db="EMBL/GenBank/DDBJ databases">
        <authorList>
            <person name="de Groot N.N."/>
        </authorList>
    </citation>
    <scope>NUCLEOTIDE SEQUENCE [LARGE SCALE GENOMIC DNA]</scope>
    <source>
        <strain evidence="2 3">CGMCC 1.6502</strain>
    </source>
</reference>
<name>A0A1G9B8X3_9BACI</name>